<sequence>MSRPSAVRDLTRNVRFALSFGTRALVDDPVWLLIQAVRRSPARVRAGAVRALGLAPSPSAPRALSRYLAGDSAGAADESTRLLESSGGRSRIGGEVAVAVGRPDLLDAFPSPGPAHLRALWQRGDVAALRAARASGRAERRVLASLLGQVDALAPRAEVAPRERPAASPGPTATLAVLHHLTNSLPHTQSGYTLRSHAVLTAQRDAGMRVEATTRAGYPVTIGSLTARGVDVVDGIPYRRLIPSRLPNDPARRFADATDLLVRSAEDFAPDLLHTTTPGTNGDVTRAAARRLGIPWVYEVRGLPEETWVASHGTPEAREAAERSERRALLRAKETELATSADAVVTLSATMRDELVSRGVPAERISVVPNAVRSSLLSEHPAPDAARAALGLPEAAFVVGTVSSLVGYEGHDTILRAVALLRQRGVDATALVVGDGVSRPSLVRLADELGLGAHAILPGRVPHEQASLYMAALDVFLVPRRDDRVTRLVTPLKPVEAMAIGRPVVASDLPALAEVLDAPRGGLLVAPDDVDAWADTIESLHHDAALAEELVTRGRALASERTWAKNADAYRSIYRRCLGFAS</sequence>
<keyword evidence="6" id="KW-1185">Reference proteome</keyword>
<accession>A0ABR8RT37</accession>
<keyword evidence="3" id="KW-0808">Transferase</keyword>
<dbReference type="SUPFAM" id="SSF53756">
    <property type="entry name" value="UDP-Glycosyltransferase/glycogen phosphorylase"/>
    <property type="match status" value="1"/>
</dbReference>
<dbReference type="EMBL" id="JACSQQ010000016">
    <property type="protein sequence ID" value="MBD7950946.1"/>
    <property type="molecule type" value="Genomic_DNA"/>
</dbReference>
<dbReference type="PANTHER" id="PTHR45947">
    <property type="entry name" value="SULFOQUINOVOSYL TRANSFERASE SQD2"/>
    <property type="match status" value="1"/>
</dbReference>
<dbReference type="Gene3D" id="3.40.50.2000">
    <property type="entry name" value="Glycogen Phosphorylase B"/>
    <property type="match status" value="2"/>
</dbReference>
<evidence type="ECO:0000313" key="6">
    <source>
        <dbReference type="Proteomes" id="UP000641803"/>
    </source>
</evidence>
<feature type="domain" description="Glycosyltransferase subfamily 4-like N-terminal" evidence="4">
    <location>
        <begin position="191"/>
        <end position="370"/>
    </location>
</feature>
<evidence type="ECO:0000256" key="3">
    <source>
        <dbReference type="ARBA" id="ARBA00022679"/>
    </source>
</evidence>
<proteinExistence type="predicted"/>
<organism evidence="5 6">
    <name type="scientific">Oerskovia rustica</name>
    <dbReference type="NCBI Taxonomy" id="2762237"/>
    <lineage>
        <taxon>Bacteria</taxon>
        <taxon>Bacillati</taxon>
        <taxon>Actinomycetota</taxon>
        <taxon>Actinomycetes</taxon>
        <taxon>Micrococcales</taxon>
        <taxon>Cellulomonadaceae</taxon>
        <taxon>Oerskovia</taxon>
    </lineage>
</organism>
<evidence type="ECO:0000256" key="2">
    <source>
        <dbReference type="ARBA" id="ARBA00022676"/>
    </source>
</evidence>
<dbReference type="InterPro" id="IPR050194">
    <property type="entry name" value="Glycosyltransferase_grp1"/>
</dbReference>
<dbReference type="CDD" id="cd03794">
    <property type="entry name" value="GT4_WbuB-like"/>
    <property type="match status" value="1"/>
</dbReference>
<evidence type="ECO:0000313" key="5">
    <source>
        <dbReference type="EMBL" id="MBD7950946.1"/>
    </source>
</evidence>
<evidence type="ECO:0000256" key="1">
    <source>
        <dbReference type="ARBA" id="ARBA00021292"/>
    </source>
</evidence>
<comment type="caution">
    <text evidence="5">The sequence shown here is derived from an EMBL/GenBank/DDBJ whole genome shotgun (WGS) entry which is preliminary data.</text>
</comment>
<dbReference type="InterPro" id="IPR028098">
    <property type="entry name" value="Glyco_trans_4-like_N"/>
</dbReference>
<reference evidence="5 6" key="1">
    <citation type="submission" date="2020-08" db="EMBL/GenBank/DDBJ databases">
        <title>A Genomic Blueprint of the Chicken Gut Microbiome.</title>
        <authorList>
            <person name="Gilroy R."/>
            <person name="Ravi A."/>
            <person name="Getino M."/>
            <person name="Pursley I."/>
            <person name="Horton D.L."/>
            <person name="Alikhan N.-F."/>
            <person name="Baker D."/>
            <person name="Gharbi K."/>
            <person name="Hall N."/>
            <person name="Watson M."/>
            <person name="Adriaenssens E.M."/>
            <person name="Foster-Nyarko E."/>
            <person name="Jarju S."/>
            <person name="Secka A."/>
            <person name="Antonio M."/>
            <person name="Oren A."/>
            <person name="Chaudhuri R."/>
            <person name="La Ragione R.M."/>
            <person name="Hildebrand F."/>
            <person name="Pallen M.J."/>
        </authorList>
    </citation>
    <scope>NUCLEOTIDE SEQUENCE [LARGE SCALE GENOMIC DNA]</scope>
    <source>
        <strain evidence="5 6">Sa4CUA1</strain>
    </source>
</reference>
<dbReference type="Proteomes" id="UP000641803">
    <property type="component" value="Unassembled WGS sequence"/>
</dbReference>
<name>A0ABR8RT37_9CELL</name>
<gene>
    <name evidence="5" type="ORF">H9652_11080</name>
</gene>
<dbReference type="PANTHER" id="PTHR45947:SF3">
    <property type="entry name" value="SULFOQUINOVOSYL TRANSFERASE SQD2"/>
    <property type="match status" value="1"/>
</dbReference>
<protein>
    <recommendedName>
        <fullName evidence="1">D-inositol 3-phosphate glycosyltransferase</fullName>
    </recommendedName>
</protein>
<dbReference type="Pfam" id="PF13579">
    <property type="entry name" value="Glyco_trans_4_4"/>
    <property type="match status" value="1"/>
</dbReference>
<keyword evidence="2" id="KW-0328">Glycosyltransferase</keyword>
<dbReference type="RefSeq" id="WP_191796290.1">
    <property type="nucleotide sequence ID" value="NZ_JACSQQ010000016.1"/>
</dbReference>
<evidence type="ECO:0000259" key="4">
    <source>
        <dbReference type="Pfam" id="PF13579"/>
    </source>
</evidence>
<dbReference type="Pfam" id="PF13692">
    <property type="entry name" value="Glyco_trans_1_4"/>
    <property type="match status" value="1"/>
</dbReference>